<sequence>MLQEFYVRVSPQQRILFLVYLVRIRQMRRILCFANSREAVHRLTVLLARGFSGIGASELSGGMPVVKRQRVLQAFSRGDVQASPHLPPTQ</sequence>
<comment type="caution">
    <text evidence="2">The sequence shown here is derived from an EMBL/GenBank/DDBJ whole genome shotgun (WGS) entry which is preliminary data.</text>
</comment>
<dbReference type="Proteomes" id="UP000784294">
    <property type="component" value="Unassembled WGS sequence"/>
</dbReference>
<evidence type="ECO:0000259" key="1">
    <source>
        <dbReference type="Pfam" id="PF00271"/>
    </source>
</evidence>
<dbReference type="Gene3D" id="3.40.50.300">
    <property type="entry name" value="P-loop containing nucleotide triphosphate hydrolases"/>
    <property type="match status" value="1"/>
</dbReference>
<gene>
    <name evidence="2" type="ORF">PXEA_LOCUS28932</name>
</gene>
<accession>A0A448XFU6</accession>
<dbReference type="OrthoDB" id="3370at2759"/>
<keyword evidence="3" id="KW-1185">Reference proteome</keyword>
<protein>
    <recommendedName>
        <fullName evidence="1">Helicase C-terminal domain-containing protein</fullName>
    </recommendedName>
</protein>
<feature type="domain" description="Helicase C-terminal" evidence="1">
    <location>
        <begin position="17"/>
        <end position="80"/>
    </location>
</feature>
<dbReference type="Pfam" id="PF00271">
    <property type="entry name" value="Helicase_C"/>
    <property type="match status" value="1"/>
</dbReference>
<evidence type="ECO:0000313" key="3">
    <source>
        <dbReference type="Proteomes" id="UP000784294"/>
    </source>
</evidence>
<evidence type="ECO:0000313" key="2">
    <source>
        <dbReference type="EMBL" id="VEL35492.1"/>
    </source>
</evidence>
<dbReference type="EMBL" id="CAAALY010249970">
    <property type="protein sequence ID" value="VEL35492.1"/>
    <property type="molecule type" value="Genomic_DNA"/>
</dbReference>
<dbReference type="SUPFAM" id="SSF52540">
    <property type="entry name" value="P-loop containing nucleoside triphosphate hydrolases"/>
    <property type="match status" value="1"/>
</dbReference>
<organism evidence="2 3">
    <name type="scientific">Protopolystoma xenopodis</name>
    <dbReference type="NCBI Taxonomy" id="117903"/>
    <lineage>
        <taxon>Eukaryota</taxon>
        <taxon>Metazoa</taxon>
        <taxon>Spiralia</taxon>
        <taxon>Lophotrochozoa</taxon>
        <taxon>Platyhelminthes</taxon>
        <taxon>Monogenea</taxon>
        <taxon>Polyopisthocotylea</taxon>
        <taxon>Polystomatidea</taxon>
        <taxon>Polystomatidae</taxon>
        <taxon>Protopolystoma</taxon>
    </lineage>
</organism>
<dbReference type="AlphaFoldDB" id="A0A448XFU6"/>
<reference evidence="2" key="1">
    <citation type="submission" date="2018-11" db="EMBL/GenBank/DDBJ databases">
        <authorList>
            <consortium name="Pathogen Informatics"/>
        </authorList>
    </citation>
    <scope>NUCLEOTIDE SEQUENCE</scope>
</reference>
<dbReference type="InterPro" id="IPR001650">
    <property type="entry name" value="Helicase_C-like"/>
</dbReference>
<dbReference type="InterPro" id="IPR027417">
    <property type="entry name" value="P-loop_NTPase"/>
</dbReference>
<name>A0A448XFU6_9PLAT</name>
<proteinExistence type="predicted"/>